<accession>A0A143QEK6</accession>
<dbReference type="OrthoDB" id="4824241at2"/>
<sequence>MELPAYDSDRFDPHRLDIVRLAWCRRLSLDDRALDTTADRVEHRTDTENIVVLRLAQTTLIVGPSWAVDAARGIEGQADTGRTWLSTLLGDRVEQYDIDSHTLAYGSEIGHTIDVHDPLISHDAEHARALAEHCSEADVTEAFGEPVSRHWFTLLGDDRPADSARSLASAGYSEENMILADMRVLTDPDHRRHGHAAVVGRLATNDAIDDGLIPQWRARPENTTARRLAARLDYVEIGACHTAVRRT</sequence>
<organism evidence="1 2">
    <name type="scientific">Rhodococcoides fascians</name>
    <name type="common">Rhodococcus fascians</name>
    <dbReference type="NCBI Taxonomy" id="1828"/>
    <lineage>
        <taxon>Bacteria</taxon>
        <taxon>Bacillati</taxon>
        <taxon>Actinomycetota</taxon>
        <taxon>Actinomycetes</taxon>
        <taxon>Mycobacteriales</taxon>
        <taxon>Nocardiaceae</taxon>
        <taxon>Rhodococcoides</taxon>
    </lineage>
</organism>
<dbReference type="AlphaFoldDB" id="A0A143QEK6"/>
<dbReference type="Proteomes" id="UP000076038">
    <property type="component" value="Chromosome"/>
</dbReference>
<dbReference type="InterPro" id="IPR027365">
    <property type="entry name" value="GNAT_acetyltra_YdfB-like"/>
</dbReference>
<reference evidence="1 2" key="1">
    <citation type="journal article" date="2016" name="Genome Announc.">
        <title>Complete Genome and Plasmid Sequences for Rhodococcus fascians D188 and Draft Sequences for Rhodococcus Isolates PBTS 1 and PBTS 2.</title>
        <authorList>
            <person name="Stamler R.A."/>
            <person name="Vereecke D."/>
            <person name="Zhang Y."/>
            <person name="Schilkey F."/>
            <person name="Devitt N."/>
            <person name="Randall J.J."/>
        </authorList>
    </citation>
    <scope>NUCLEOTIDE SEQUENCE [LARGE SCALE GENOMIC DNA]</scope>
    <source>
        <strain evidence="1 2">PBTS2</strain>
    </source>
</reference>
<dbReference type="Pfam" id="PF12746">
    <property type="entry name" value="GNAT_acetyltran"/>
    <property type="match status" value="1"/>
</dbReference>
<reference evidence="2" key="2">
    <citation type="submission" date="2016-04" db="EMBL/GenBank/DDBJ databases">
        <title>Complete Genome and Plasmid Sequences for Rhodococcus fascians D188 and Draft Sequences for Rhodococcus spp. Isolates PBTS 1 and PBTS 2.</title>
        <authorList>
            <person name="Stamer R."/>
            <person name="Vereecke D."/>
            <person name="Zhang Y."/>
            <person name="Schilkey F."/>
            <person name="Devitt N."/>
            <person name="Randall J."/>
        </authorList>
    </citation>
    <scope>NUCLEOTIDE SEQUENCE [LARGE SCALE GENOMIC DNA]</scope>
    <source>
        <strain evidence="2">PBTS2</strain>
    </source>
</reference>
<proteinExistence type="predicted"/>
<dbReference type="SUPFAM" id="SSF55729">
    <property type="entry name" value="Acyl-CoA N-acyltransferases (Nat)"/>
    <property type="match status" value="1"/>
</dbReference>
<name>A0A143QEK6_RHOFA</name>
<protein>
    <submittedName>
        <fullName evidence="1">Uncharacterized protein</fullName>
    </submittedName>
</protein>
<dbReference type="PATRIC" id="fig|1653479.3.peg.174"/>
<dbReference type="RefSeq" id="WP_080966101.1">
    <property type="nucleotide sequence ID" value="NZ_CP015220.1"/>
</dbReference>
<dbReference type="InterPro" id="IPR016181">
    <property type="entry name" value="Acyl_CoA_acyltransferase"/>
</dbReference>
<dbReference type="EMBL" id="CP015220">
    <property type="protein sequence ID" value="AMY21500.1"/>
    <property type="molecule type" value="Genomic_DNA"/>
</dbReference>
<evidence type="ECO:0000313" key="1">
    <source>
        <dbReference type="EMBL" id="AMY21500.1"/>
    </source>
</evidence>
<evidence type="ECO:0000313" key="2">
    <source>
        <dbReference type="Proteomes" id="UP000076038"/>
    </source>
</evidence>
<dbReference type="Gene3D" id="3.40.630.30">
    <property type="match status" value="1"/>
</dbReference>
<gene>
    <name evidence="1" type="ORF">A3Q41_00175</name>
</gene>
<keyword evidence="2" id="KW-1185">Reference proteome</keyword>
<dbReference type="KEGG" id="rhs:A3Q41_00175"/>